<evidence type="ECO:0000256" key="1">
    <source>
        <dbReference type="ARBA" id="ARBA00004117"/>
    </source>
</evidence>
<dbReference type="GO" id="GO:0071978">
    <property type="term" value="P:bacterial-type flagellum-dependent swarming motility"/>
    <property type="evidence" value="ECO:0007669"/>
    <property type="project" value="TreeGrafter"/>
</dbReference>
<comment type="function">
    <text evidence="5 6">Structural component of flagellum, the bacterial motility apparatus. Part of the rod structure of flagellar basal body.</text>
</comment>
<dbReference type="InterPro" id="IPR006300">
    <property type="entry name" value="FlgB"/>
</dbReference>
<dbReference type="PANTHER" id="PTHR30435">
    <property type="entry name" value="FLAGELLAR PROTEIN"/>
    <property type="match status" value="1"/>
</dbReference>
<gene>
    <name evidence="8" type="ORF">DFR40_2956</name>
</gene>
<sequence>MADIGNHVGVYSKALDLRAQRHQMLASNIANADTPHYKARDFDFQQAMATAMSGRVGDAALPMATTARGHLAGSGDSGGVRLQYRSETQSAVDGNTVDMDVERAQIADNAIQYQILTQLIGDKFRGLRTAMSGTQG</sequence>
<dbReference type="PROSITE" id="PS00588">
    <property type="entry name" value="FLAGELLA_BB_ROD"/>
    <property type="match status" value="1"/>
</dbReference>
<comment type="subcellular location">
    <subcellularLocation>
        <location evidence="1 6">Bacterial flagellum basal body</location>
    </subcellularLocation>
</comment>
<proteinExistence type="inferred from homology"/>
<dbReference type="EMBL" id="RBXP01000018">
    <property type="protein sequence ID" value="RKT50397.1"/>
    <property type="molecule type" value="Genomic_DNA"/>
</dbReference>
<dbReference type="Pfam" id="PF00460">
    <property type="entry name" value="Flg_bb_rod"/>
    <property type="match status" value="1"/>
</dbReference>
<keyword evidence="8" id="KW-0966">Cell projection</keyword>
<organism evidence="8 9">
    <name type="scientific">Azonexus fungiphilus</name>
    <dbReference type="NCBI Taxonomy" id="146940"/>
    <lineage>
        <taxon>Bacteria</taxon>
        <taxon>Pseudomonadati</taxon>
        <taxon>Pseudomonadota</taxon>
        <taxon>Betaproteobacteria</taxon>
        <taxon>Rhodocyclales</taxon>
        <taxon>Azonexaceae</taxon>
        <taxon>Azonexus</taxon>
    </lineage>
</organism>
<comment type="subunit">
    <text evidence="6">The basal body constitutes a major portion of the flagellar organelle and consists of a number of rings mounted on a central rod.</text>
</comment>
<feature type="domain" description="Flagellar basal body rod protein N-terminal" evidence="7">
    <location>
        <begin position="14"/>
        <end position="38"/>
    </location>
</feature>
<evidence type="ECO:0000313" key="9">
    <source>
        <dbReference type="Proteomes" id="UP000270626"/>
    </source>
</evidence>
<comment type="caution">
    <text evidence="8">The sequence shown here is derived from an EMBL/GenBank/DDBJ whole genome shotgun (WGS) entry which is preliminary data.</text>
</comment>
<dbReference type="NCBIfam" id="TIGR01396">
    <property type="entry name" value="FlgB"/>
    <property type="match status" value="1"/>
</dbReference>
<reference evidence="8 9" key="1">
    <citation type="submission" date="2018-10" db="EMBL/GenBank/DDBJ databases">
        <title>Genomic Encyclopedia of Type Strains, Phase IV (KMG-IV): sequencing the most valuable type-strain genomes for metagenomic binning, comparative biology and taxonomic classification.</title>
        <authorList>
            <person name="Goeker M."/>
        </authorList>
    </citation>
    <scope>NUCLEOTIDE SEQUENCE [LARGE SCALE GENOMIC DNA]</scope>
    <source>
        <strain evidence="8 9">DSM 23841</strain>
    </source>
</reference>
<keyword evidence="9" id="KW-1185">Reference proteome</keyword>
<dbReference type="PANTHER" id="PTHR30435:SF12">
    <property type="entry name" value="FLAGELLAR BASAL BODY ROD PROTEIN FLGB"/>
    <property type="match status" value="1"/>
</dbReference>
<accession>A0A495VP68</accession>
<protein>
    <recommendedName>
        <fullName evidence="3 6">Flagellar basal body rod protein FlgB</fullName>
    </recommendedName>
</protein>
<evidence type="ECO:0000256" key="2">
    <source>
        <dbReference type="ARBA" id="ARBA00009677"/>
    </source>
</evidence>
<dbReference type="InterPro" id="IPR001444">
    <property type="entry name" value="Flag_bb_rod_N"/>
</dbReference>
<dbReference type="GO" id="GO:0030694">
    <property type="term" value="C:bacterial-type flagellum basal body, rod"/>
    <property type="evidence" value="ECO:0007669"/>
    <property type="project" value="InterPro"/>
</dbReference>
<dbReference type="AlphaFoldDB" id="A0A495VP68"/>
<dbReference type="RefSeq" id="WP_121459229.1">
    <property type="nucleotide sequence ID" value="NZ_RBXP01000018.1"/>
</dbReference>
<name>A0A495VP68_9RHOO</name>
<evidence type="ECO:0000256" key="3">
    <source>
        <dbReference type="ARBA" id="ARBA00014376"/>
    </source>
</evidence>
<dbReference type="PIRSF" id="PIRSF002889">
    <property type="entry name" value="Rod_FlgB"/>
    <property type="match status" value="1"/>
</dbReference>
<keyword evidence="8" id="KW-0969">Cilium</keyword>
<keyword evidence="8" id="KW-0282">Flagellum</keyword>
<evidence type="ECO:0000256" key="4">
    <source>
        <dbReference type="ARBA" id="ARBA00023143"/>
    </source>
</evidence>
<evidence type="ECO:0000256" key="5">
    <source>
        <dbReference type="ARBA" id="ARBA00024934"/>
    </source>
</evidence>
<keyword evidence="4 6" id="KW-0975">Bacterial flagellum</keyword>
<dbReference type="Proteomes" id="UP000270626">
    <property type="component" value="Unassembled WGS sequence"/>
</dbReference>
<evidence type="ECO:0000259" key="7">
    <source>
        <dbReference type="Pfam" id="PF00460"/>
    </source>
</evidence>
<comment type="similarity">
    <text evidence="2 6">Belongs to the flagella basal body rod proteins family.</text>
</comment>
<dbReference type="OrthoDB" id="9788334at2"/>
<evidence type="ECO:0000256" key="6">
    <source>
        <dbReference type="PIRNR" id="PIRNR002889"/>
    </source>
</evidence>
<dbReference type="InterPro" id="IPR019776">
    <property type="entry name" value="Flagellar_basal_body_rod_CS"/>
</dbReference>
<evidence type="ECO:0000313" key="8">
    <source>
        <dbReference type="EMBL" id="RKT50397.1"/>
    </source>
</evidence>